<feature type="chain" id="PRO_5012737696" description="Cupin domain-containing protein" evidence="1">
    <location>
        <begin position="31"/>
        <end position="171"/>
    </location>
</feature>
<feature type="signal peptide" evidence="1">
    <location>
        <begin position="1"/>
        <end position="30"/>
    </location>
</feature>
<proteinExistence type="predicted"/>
<evidence type="ECO:0000256" key="1">
    <source>
        <dbReference type="SAM" id="SignalP"/>
    </source>
</evidence>
<protein>
    <recommendedName>
        <fullName evidence="4">Cupin domain-containing protein</fullName>
    </recommendedName>
</protein>
<dbReference type="InterPro" id="IPR011051">
    <property type="entry name" value="RmlC_Cupin_sf"/>
</dbReference>
<keyword evidence="3" id="KW-1185">Reference proteome</keyword>
<dbReference type="Gene3D" id="2.60.120.10">
    <property type="entry name" value="Jelly Rolls"/>
    <property type="match status" value="1"/>
</dbReference>
<accession>A0A239JUU9</accession>
<dbReference type="SUPFAM" id="SSF51182">
    <property type="entry name" value="RmlC-like cupins"/>
    <property type="match status" value="1"/>
</dbReference>
<keyword evidence="1" id="KW-0732">Signal</keyword>
<reference evidence="2 3" key="1">
    <citation type="submission" date="2017-06" db="EMBL/GenBank/DDBJ databases">
        <authorList>
            <person name="Kim H.J."/>
            <person name="Triplett B.A."/>
        </authorList>
    </citation>
    <scope>NUCLEOTIDE SEQUENCE [LARGE SCALE GENOMIC DNA]</scope>
    <source>
        <strain evidence="2 3">DSM 18704</strain>
    </source>
</reference>
<sequence length="171" mass="18594">MAIRPTRRTFLRAAPLAAASLTFTDQLLYAADGQAPVATEKVQLFPGTLLAEKFKALQAKPGNDNISTPATLPFTIVLTVEEKKSAKEFEWHEGRDHIFQVVEGETRYEIGGTPKGAHSSKPGEWNAPESVGSTTMILKKGDMLVIPRNTLHKRSTEGSVTFTLISTSGKV</sequence>
<dbReference type="EMBL" id="FZOU01000004">
    <property type="protein sequence ID" value="SNT09641.1"/>
    <property type="molecule type" value="Genomic_DNA"/>
</dbReference>
<organism evidence="2 3">
    <name type="scientific">Granulicella rosea</name>
    <dbReference type="NCBI Taxonomy" id="474952"/>
    <lineage>
        <taxon>Bacteria</taxon>
        <taxon>Pseudomonadati</taxon>
        <taxon>Acidobacteriota</taxon>
        <taxon>Terriglobia</taxon>
        <taxon>Terriglobales</taxon>
        <taxon>Acidobacteriaceae</taxon>
        <taxon>Granulicella</taxon>
    </lineage>
</organism>
<dbReference type="InterPro" id="IPR014710">
    <property type="entry name" value="RmlC-like_jellyroll"/>
</dbReference>
<dbReference type="AlphaFoldDB" id="A0A239JUU9"/>
<gene>
    <name evidence="2" type="ORF">SAMN05421770_104145</name>
</gene>
<dbReference type="OrthoDB" id="117439at2"/>
<evidence type="ECO:0000313" key="2">
    <source>
        <dbReference type="EMBL" id="SNT09641.1"/>
    </source>
</evidence>
<name>A0A239JUU9_9BACT</name>
<dbReference type="RefSeq" id="WP_089408808.1">
    <property type="nucleotide sequence ID" value="NZ_FZOU01000004.1"/>
</dbReference>
<evidence type="ECO:0000313" key="3">
    <source>
        <dbReference type="Proteomes" id="UP000198356"/>
    </source>
</evidence>
<evidence type="ECO:0008006" key="4">
    <source>
        <dbReference type="Google" id="ProtNLM"/>
    </source>
</evidence>
<dbReference type="Proteomes" id="UP000198356">
    <property type="component" value="Unassembled WGS sequence"/>
</dbReference>